<organism evidence="1">
    <name type="scientific">Wuchereria bancrofti</name>
    <dbReference type="NCBI Taxonomy" id="6293"/>
    <lineage>
        <taxon>Eukaryota</taxon>
        <taxon>Metazoa</taxon>
        <taxon>Ecdysozoa</taxon>
        <taxon>Nematoda</taxon>
        <taxon>Chromadorea</taxon>
        <taxon>Rhabditida</taxon>
        <taxon>Spirurina</taxon>
        <taxon>Spiruromorpha</taxon>
        <taxon>Filarioidea</taxon>
        <taxon>Onchocercidae</taxon>
        <taxon>Wuchereria</taxon>
    </lineage>
</organism>
<evidence type="ECO:0008006" key="2">
    <source>
        <dbReference type="Google" id="ProtNLM"/>
    </source>
</evidence>
<dbReference type="PANTHER" id="PTHR46901">
    <property type="entry name" value="GH04942P"/>
    <property type="match status" value="1"/>
</dbReference>
<sequence>MHIEKNVINSHHKENESIVTWLRSGEAVNITWFHPISHNVRKISATVMLPKNYECYNCVIRIIWQSVEIEKNYSSYYSCADVNIVNEIPDGDTCLGNGNRKYGICECNAYSFGDNCQYHDECINDKDCNSHGRCITFSNDVTAIKQCFCQRVSQSFTDDSEFVPSLYHMEQVGKDNDKIYWRILQKF</sequence>
<dbReference type="STRING" id="6293.A0A1I8EME1"/>
<dbReference type="AlphaFoldDB" id="A0A1I8EME1"/>
<reference evidence="1" key="1">
    <citation type="submission" date="2016-11" db="UniProtKB">
        <authorList>
            <consortium name="WormBaseParasite"/>
        </authorList>
    </citation>
    <scope>IDENTIFICATION</scope>
    <source>
        <strain evidence="1">pt0022</strain>
    </source>
</reference>
<protein>
    <recommendedName>
        <fullName evidence="2">EGF-like domain-containing protein</fullName>
    </recommendedName>
</protein>
<accession>A0A1I8EME1</accession>
<dbReference type="PANTHER" id="PTHR46901:SF3">
    <property type="entry name" value="EGF-LIKE DOMAIN-CONTAINING PROTEIN"/>
    <property type="match status" value="1"/>
</dbReference>
<evidence type="ECO:0000313" key="1">
    <source>
        <dbReference type="WBParaSite" id="maker-PairedContig_3207-snap-gene-0.4-mRNA-1"/>
    </source>
</evidence>
<dbReference type="WBParaSite" id="maker-PairedContig_3207-snap-gene-0.4-mRNA-1">
    <property type="protein sequence ID" value="maker-PairedContig_3207-snap-gene-0.4-mRNA-1"/>
    <property type="gene ID" value="maker-PairedContig_3207-snap-gene-0.4"/>
</dbReference>
<proteinExistence type="predicted"/>
<name>A0A1I8EME1_WUCBA</name>